<evidence type="ECO:0000259" key="1">
    <source>
        <dbReference type="Pfam" id="PF13649"/>
    </source>
</evidence>
<protein>
    <submittedName>
        <fullName evidence="2">Methyltransferase family protein</fullName>
    </submittedName>
</protein>
<dbReference type="SUPFAM" id="SSF53335">
    <property type="entry name" value="S-adenosyl-L-methionine-dependent methyltransferases"/>
    <property type="match status" value="1"/>
</dbReference>
<sequence length="248" mass="27796">MPAAPLKIENLNGNSPISDAPNNDFYAAFEDAVKIMEPGSFSPEVELFLADEKICLTKLFHVEQYDCIIEVGCHSGRNAGWLSSLCHRYIGIDINESAIRSAKNAHASNARIEFVCGPVEHVISSILDENLCKRRIVVLFPFNLFGNFVNVDELISSFSLTGADLAMSNFNTRSATTLGRYNYYSNCFPRSQIRVYDAEQGVLFKAGNHFRSIAYDANYLRKLIRDRSNYHGVVMPFSTHGDLFLLTC</sequence>
<accession>A0ABX5KCH8</accession>
<name>A0ABX5KCH8_9BURK</name>
<keyword evidence="3" id="KW-1185">Reference proteome</keyword>
<comment type="caution">
    <text evidence="2">The sequence shown here is derived from an EMBL/GenBank/DDBJ whole genome shotgun (WGS) entry which is preliminary data.</text>
</comment>
<dbReference type="GO" id="GO:0032259">
    <property type="term" value="P:methylation"/>
    <property type="evidence" value="ECO:0007669"/>
    <property type="project" value="UniProtKB-KW"/>
</dbReference>
<keyword evidence="2" id="KW-0808">Transferase</keyword>
<evidence type="ECO:0000313" key="2">
    <source>
        <dbReference type="EMBL" id="PVX70892.1"/>
    </source>
</evidence>
<dbReference type="Proteomes" id="UP000245712">
    <property type="component" value="Unassembled WGS sequence"/>
</dbReference>
<dbReference type="Gene3D" id="3.40.50.150">
    <property type="entry name" value="Vaccinia Virus protein VP39"/>
    <property type="match status" value="1"/>
</dbReference>
<dbReference type="Pfam" id="PF13649">
    <property type="entry name" value="Methyltransf_25"/>
    <property type="match status" value="1"/>
</dbReference>
<proteinExistence type="predicted"/>
<reference evidence="2 3" key="1">
    <citation type="submission" date="2018-05" db="EMBL/GenBank/DDBJ databases">
        <title>Genomic Encyclopedia of Type Strains, Phase IV (KMG-V): Genome sequencing to study the core and pangenomes of soil and plant-associated prokaryotes.</title>
        <authorList>
            <person name="Whitman W."/>
        </authorList>
    </citation>
    <scope>NUCLEOTIDE SEQUENCE [LARGE SCALE GENOMIC DNA]</scope>
    <source>
        <strain evidence="2 3">SCZa-39</strain>
    </source>
</reference>
<dbReference type="InterPro" id="IPR029063">
    <property type="entry name" value="SAM-dependent_MTases_sf"/>
</dbReference>
<dbReference type="EMBL" id="QEOB01000033">
    <property type="protein sequence ID" value="PVX70892.1"/>
    <property type="molecule type" value="Genomic_DNA"/>
</dbReference>
<keyword evidence="2" id="KW-0489">Methyltransferase</keyword>
<gene>
    <name evidence="2" type="ORF">C7402_13346</name>
</gene>
<evidence type="ECO:0000313" key="3">
    <source>
        <dbReference type="Proteomes" id="UP000245712"/>
    </source>
</evidence>
<dbReference type="CDD" id="cd02440">
    <property type="entry name" value="AdoMet_MTases"/>
    <property type="match status" value="1"/>
</dbReference>
<feature type="domain" description="Methyltransferase" evidence="1">
    <location>
        <begin position="68"/>
        <end position="121"/>
    </location>
</feature>
<dbReference type="GO" id="GO:0008168">
    <property type="term" value="F:methyltransferase activity"/>
    <property type="evidence" value="ECO:0007669"/>
    <property type="project" value="UniProtKB-KW"/>
</dbReference>
<dbReference type="InterPro" id="IPR041698">
    <property type="entry name" value="Methyltransf_25"/>
</dbReference>
<organism evidence="2 3">
    <name type="scientific">Paraburkholderia unamae</name>
    <dbReference type="NCBI Taxonomy" id="219649"/>
    <lineage>
        <taxon>Bacteria</taxon>
        <taxon>Pseudomonadati</taxon>
        <taxon>Pseudomonadota</taxon>
        <taxon>Betaproteobacteria</taxon>
        <taxon>Burkholderiales</taxon>
        <taxon>Burkholderiaceae</taxon>
        <taxon>Paraburkholderia</taxon>
    </lineage>
</organism>